<dbReference type="InterPro" id="IPR007371">
    <property type="entry name" value="TPK_catalytic"/>
</dbReference>
<dbReference type="GO" id="GO:0005524">
    <property type="term" value="F:ATP binding"/>
    <property type="evidence" value="ECO:0007669"/>
    <property type="project" value="UniProtKB-KW"/>
</dbReference>
<proteinExistence type="predicted"/>
<evidence type="ECO:0000256" key="1">
    <source>
        <dbReference type="ARBA" id="ARBA00022679"/>
    </source>
</evidence>
<dbReference type="SMART" id="SM00983">
    <property type="entry name" value="TPK_B1_binding"/>
    <property type="match status" value="1"/>
</dbReference>
<dbReference type="Proteomes" id="UP000076935">
    <property type="component" value="Unassembled WGS sequence"/>
</dbReference>
<dbReference type="AlphaFoldDB" id="A0A177L8Q4"/>
<evidence type="ECO:0000259" key="6">
    <source>
        <dbReference type="SMART" id="SM00983"/>
    </source>
</evidence>
<sequence length="227" mass="25432">MLSSKKRMIIRIVAGGPEQELPDLQLLDVRGTVWIGVDRGALYLLDRGITPMKALGDFDSVSDKEKQKIVNAVPDHVQFPAEKDETDLEIALTYAISKKPDAIHLYGVTGGRLDHFFGAVTLLMKDEVMNEGTTVAIIDRYNHIALYKPGRIEVEAAENEHYYSFFAMNEKVEELTLKGFKYPLVNHLLKSGSSRCVSNEIIEKKAVFSFRSGILMVIRSIDGGMNR</sequence>
<dbReference type="GO" id="GO:0006772">
    <property type="term" value="P:thiamine metabolic process"/>
    <property type="evidence" value="ECO:0007669"/>
    <property type="project" value="UniProtKB-UniRule"/>
</dbReference>
<dbReference type="Gene3D" id="3.40.50.10240">
    <property type="entry name" value="Thiamin pyrophosphokinase, catalytic domain"/>
    <property type="match status" value="1"/>
</dbReference>
<protein>
    <recommendedName>
        <fullName evidence="5">Thiamine diphosphokinase</fullName>
        <ecNumber evidence="5">2.7.6.2</ecNumber>
    </recommendedName>
</protein>
<dbReference type="CDD" id="cd07995">
    <property type="entry name" value="TPK"/>
    <property type="match status" value="1"/>
</dbReference>
<dbReference type="PANTHER" id="PTHR41299:SF1">
    <property type="entry name" value="THIAMINE PYROPHOSPHOKINASE"/>
    <property type="match status" value="1"/>
</dbReference>
<dbReference type="SUPFAM" id="SSF63862">
    <property type="entry name" value="Thiamin pyrophosphokinase, substrate-binding domain"/>
    <property type="match status" value="1"/>
</dbReference>
<gene>
    <name evidence="7" type="ORF">AWH49_01260</name>
</gene>
<keyword evidence="4" id="KW-0067">ATP-binding</keyword>
<dbReference type="InterPro" id="IPR006282">
    <property type="entry name" value="Thi_PPkinase"/>
</dbReference>
<dbReference type="PANTHER" id="PTHR41299">
    <property type="entry name" value="THIAMINE PYROPHOSPHOKINASE"/>
    <property type="match status" value="1"/>
</dbReference>
<dbReference type="Pfam" id="PF04265">
    <property type="entry name" value="TPK_B1_binding"/>
    <property type="match status" value="1"/>
</dbReference>
<evidence type="ECO:0000256" key="5">
    <source>
        <dbReference type="NCBIfam" id="TIGR01378"/>
    </source>
</evidence>
<dbReference type="NCBIfam" id="TIGR01378">
    <property type="entry name" value="thi_PPkinase"/>
    <property type="match status" value="1"/>
</dbReference>
<accession>A0A177L8Q4</accession>
<evidence type="ECO:0000313" key="7">
    <source>
        <dbReference type="EMBL" id="OAH62130.1"/>
    </source>
</evidence>
<dbReference type="InterPro" id="IPR053149">
    <property type="entry name" value="TPK"/>
</dbReference>
<dbReference type="STRING" id="29332.AWH48_10615"/>
<dbReference type="EC" id="2.7.6.2" evidence="5"/>
<dbReference type="GO" id="GO:0004788">
    <property type="term" value="F:thiamine diphosphokinase activity"/>
    <property type="evidence" value="ECO:0007669"/>
    <property type="project" value="UniProtKB-UniRule"/>
</dbReference>
<dbReference type="GO" id="GO:0016301">
    <property type="term" value="F:kinase activity"/>
    <property type="evidence" value="ECO:0007669"/>
    <property type="project" value="UniProtKB-KW"/>
</dbReference>
<name>A0A177L8Q4_9BACI</name>
<dbReference type="GO" id="GO:0030975">
    <property type="term" value="F:thiamine binding"/>
    <property type="evidence" value="ECO:0007669"/>
    <property type="project" value="InterPro"/>
</dbReference>
<dbReference type="GO" id="GO:0009229">
    <property type="term" value="P:thiamine diphosphate biosynthetic process"/>
    <property type="evidence" value="ECO:0007669"/>
    <property type="project" value="InterPro"/>
</dbReference>
<keyword evidence="8" id="KW-1185">Reference proteome</keyword>
<dbReference type="InterPro" id="IPR036759">
    <property type="entry name" value="TPK_catalytic_sf"/>
</dbReference>
<evidence type="ECO:0000256" key="4">
    <source>
        <dbReference type="ARBA" id="ARBA00022840"/>
    </source>
</evidence>
<evidence type="ECO:0000313" key="8">
    <source>
        <dbReference type="Proteomes" id="UP000076935"/>
    </source>
</evidence>
<comment type="caution">
    <text evidence="7">The sequence shown here is derived from an EMBL/GenBank/DDBJ whole genome shotgun (WGS) entry which is preliminary data.</text>
</comment>
<dbReference type="Pfam" id="PF04263">
    <property type="entry name" value="TPK_catalytic"/>
    <property type="match status" value="1"/>
</dbReference>
<dbReference type="SUPFAM" id="SSF63999">
    <property type="entry name" value="Thiamin pyrophosphokinase, catalytic domain"/>
    <property type="match status" value="1"/>
</dbReference>
<reference evidence="7 8" key="1">
    <citation type="submission" date="2016-01" db="EMBL/GenBank/DDBJ databases">
        <title>Investigation of taxonomic status of Bacillus aminovorans.</title>
        <authorList>
            <person name="Verma A."/>
            <person name="Pal Y."/>
            <person name="Krishnamurthi S."/>
        </authorList>
    </citation>
    <scope>NUCLEOTIDE SEQUENCE [LARGE SCALE GENOMIC DNA]</scope>
    <source>
        <strain evidence="7 8">DSM 1314</strain>
    </source>
</reference>
<dbReference type="InterPro" id="IPR007373">
    <property type="entry name" value="Thiamin_PyroPKinase_B1-bd"/>
</dbReference>
<evidence type="ECO:0000256" key="3">
    <source>
        <dbReference type="ARBA" id="ARBA00022777"/>
    </source>
</evidence>
<keyword evidence="1" id="KW-0808">Transferase</keyword>
<feature type="domain" description="Thiamin pyrophosphokinase thiamin-binding" evidence="6">
    <location>
        <begin position="150"/>
        <end position="216"/>
    </location>
</feature>
<evidence type="ECO:0000256" key="2">
    <source>
        <dbReference type="ARBA" id="ARBA00022741"/>
    </source>
</evidence>
<dbReference type="InterPro" id="IPR036371">
    <property type="entry name" value="TPK_B1-bd_sf"/>
</dbReference>
<keyword evidence="2" id="KW-0547">Nucleotide-binding</keyword>
<organism evidence="7 8">
    <name type="scientific">Domibacillus aminovorans</name>
    <dbReference type="NCBI Taxonomy" id="29332"/>
    <lineage>
        <taxon>Bacteria</taxon>
        <taxon>Bacillati</taxon>
        <taxon>Bacillota</taxon>
        <taxon>Bacilli</taxon>
        <taxon>Bacillales</taxon>
        <taxon>Bacillaceae</taxon>
        <taxon>Domibacillus</taxon>
    </lineage>
</organism>
<dbReference type="EMBL" id="LQWY01000012">
    <property type="protein sequence ID" value="OAH62130.1"/>
    <property type="molecule type" value="Genomic_DNA"/>
</dbReference>
<keyword evidence="3" id="KW-0418">Kinase</keyword>